<dbReference type="GO" id="GO:0030154">
    <property type="term" value="P:cell differentiation"/>
    <property type="evidence" value="ECO:0007669"/>
    <property type="project" value="UniProtKB-ARBA"/>
</dbReference>
<evidence type="ECO:0000259" key="16">
    <source>
        <dbReference type="PROSITE" id="PS51042"/>
    </source>
</evidence>
<feature type="DNA-binding region" description="Homeobox" evidence="10">
    <location>
        <begin position="1220"/>
        <end position="1279"/>
    </location>
</feature>
<feature type="region of interest" description="Disordered" evidence="14">
    <location>
        <begin position="876"/>
        <end position="906"/>
    </location>
</feature>
<dbReference type="PANTHER" id="PTHR14043:SF2">
    <property type="entry name" value="HOMEOBOX PROTEIN CUT"/>
    <property type="match status" value="1"/>
</dbReference>
<evidence type="ECO:0000256" key="8">
    <source>
        <dbReference type="ARBA" id="ARBA00023163"/>
    </source>
</evidence>
<evidence type="ECO:0000256" key="1">
    <source>
        <dbReference type="ARBA" id="ARBA00004123"/>
    </source>
</evidence>
<feature type="compositionally biased region" description="Polar residues" evidence="14">
    <location>
        <begin position="1336"/>
        <end position="1347"/>
    </location>
</feature>
<keyword evidence="4 12" id="KW-0805">Transcription regulation</keyword>
<name>A0A915PFB5_9BILA</name>
<dbReference type="Proteomes" id="UP000887581">
    <property type="component" value="Unplaced"/>
</dbReference>
<evidence type="ECO:0000256" key="12">
    <source>
        <dbReference type="RuleBase" id="RU361129"/>
    </source>
</evidence>
<evidence type="ECO:0000256" key="9">
    <source>
        <dbReference type="ARBA" id="ARBA00023242"/>
    </source>
</evidence>
<feature type="compositionally biased region" description="Low complexity" evidence="14">
    <location>
        <begin position="877"/>
        <end position="900"/>
    </location>
</feature>
<accession>A0A915PFB5</accession>
<dbReference type="InterPro" id="IPR003350">
    <property type="entry name" value="CUT_dom"/>
</dbReference>
<dbReference type="GO" id="GO:0000981">
    <property type="term" value="F:DNA-binding transcription factor activity, RNA polymerase II-specific"/>
    <property type="evidence" value="ECO:0007669"/>
    <property type="project" value="InterPro"/>
</dbReference>
<reference evidence="18" key="1">
    <citation type="submission" date="2022-11" db="UniProtKB">
        <authorList>
            <consortium name="WormBaseParasite"/>
        </authorList>
    </citation>
    <scope>IDENTIFICATION</scope>
</reference>
<proteinExistence type="inferred from homology"/>
<dbReference type="InterPro" id="IPR009057">
    <property type="entry name" value="Homeodomain-like_sf"/>
</dbReference>
<feature type="region of interest" description="Disordered" evidence="14">
    <location>
        <begin position="798"/>
        <end position="825"/>
    </location>
</feature>
<evidence type="ECO:0000313" key="18">
    <source>
        <dbReference type="WBParaSite" id="sdigi.contig13.g1346.t1"/>
    </source>
</evidence>
<dbReference type="SMART" id="SM01109">
    <property type="entry name" value="CUT"/>
    <property type="match status" value="3"/>
</dbReference>
<dbReference type="PROSITE" id="PS51042">
    <property type="entry name" value="CUT"/>
    <property type="match status" value="3"/>
</dbReference>
<sequence>MHDKHLFRMHQSNACCTHPTTKADRSVTLNTAAHIDQLIKEDYRIESLTRCLLTLVVRVIASLESNMPLDLQKVQEVENVAQKWSQVDFEHLQKKLNEEVQAIDIRESECRTARQQLIAESKSYYEHADKQSRKTVSSLIKAFQKEYDRATERAKAAEARLIFVCRAFTSLLRELAQPHRLFAFEAFHPSFRPLLPTILNRPSIAPFFIYPLEIVYFWVRFSASNPSPYLEQTSALLREAVRLRSVDEQVGSLTKQLIDLQEEYGDLRNQELTVRELREQMKEMEARKNSGIQAAINEREKELRAELEAFEREIAEKREQVIAENKALSDTVADLTMKNKEASRMLEETKLQLARKEAVSDEKLEIVTSDLESALQRAAEAEKEVQRLQNELERMNRVSSNPSEEALEDTSLIRSKDTQIHKLLEENKKLNSKLIHLKTESNKRIDELTQELERHIEIVAQLRAQLEAQSDYEDNKKDLRILRSIEFGEENAAETGFVSNGVTTTATATAEVQLGGRLKALDELLVGKNRKLQSENVELRMRNRKFEGDNVLEEQAIDGKELSDVFGLVGASFSSSSLADLFSNKNRQTSIEASGDADLEGDPHRATHLLNLFMCSASSSNDIPKLENYYSTSTSSLHELPRTPTELRAYNELQDIVTKNIHELGSKALNTTEIAKQCKHLMVTHNIGQRLFAKYVMNQSQGSLSELLSKPRHWNKLTDKGREAFRRMYGWVSDPRAIELLCNISPRRTQPVGLIEIDAPSREILWDQQGVSLAAVSRYNADDALDLFVQKQSSRGTSSDLKQREKLAAAGSSGGNSVVQRTSRWRHDDIPKEKIMKIYKRELALLREQESHLEQAIGSRPLSVRSKDERFIATMETTNTKPSSLSSSSSRCGSTRDTSSPTQSNLPVNSAQALFALKCRNGMASITQEELERYPVLDTEDIVRQIKDFLCLNSISQRQFGEHVLGLSQGSVSDLLARPKPWAMLTQKGREPFVRMQLFLNEAQSLVYKPEAELNGKFDAVQSSEMMLKNELNSSIKQNAVGGLLNMRSFPLTDEVDPEAVKCRNEKIREIRNVCDVDSDDKKIVRNVKKELFLADTAEIARQVKDRLHSNGISQKTFGDMVLGVSPGGVSELLAKPKTWEQLSPRARDLYLKMSEWLSELDENKRIQEASTSTALLSSSLTATFSNMVDTLASAGALTKNLSPQKRKASINTSASELPKKAQRTVITDQQKEALKHVFERDQHPNQRTIEQLSQTLSLSTRTVSNWFHNYRTRQKASLRARNLPNGDNSQKRNSVNGKSSNDRWKQDLAELMKLESKPNHWSPTMVSSNNSNNNLARSTNTKNNSLDKAIERIQKLNAAKQL</sequence>
<dbReference type="FunFam" id="1.10.260.40:FF:000010">
    <property type="entry name" value="Cut-like homeobox 1a"/>
    <property type="match status" value="1"/>
</dbReference>
<dbReference type="Pfam" id="PF02376">
    <property type="entry name" value="CUT"/>
    <property type="match status" value="3"/>
</dbReference>
<organism evidence="17 18">
    <name type="scientific">Setaria digitata</name>
    <dbReference type="NCBI Taxonomy" id="48799"/>
    <lineage>
        <taxon>Eukaryota</taxon>
        <taxon>Metazoa</taxon>
        <taxon>Ecdysozoa</taxon>
        <taxon>Nematoda</taxon>
        <taxon>Chromadorea</taxon>
        <taxon>Rhabditida</taxon>
        <taxon>Spirurina</taxon>
        <taxon>Spiruromorpha</taxon>
        <taxon>Filarioidea</taxon>
        <taxon>Setariidae</taxon>
        <taxon>Setaria</taxon>
    </lineage>
</organism>
<dbReference type="SUPFAM" id="SSF47413">
    <property type="entry name" value="lambda repressor-like DNA-binding domains"/>
    <property type="match status" value="3"/>
</dbReference>
<dbReference type="Gene3D" id="1.10.10.60">
    <property type="entry name" value="Homeodomain-like"/>
    <property type="match status" value="1"/>
</dbReference>
<keyword evidence="3" id="KW-0677">Repeat</keyword>
<evidence type="ECO:0000256" key="13">
    <source>
        <dbReference type="SAM" id="Coils"/>
    </source>
</evidence>
<feature type="region of interest" description="Disordered" evidence="14">
    <location>
        <begin position="1317"/>
        <end position="1349"/>
    </location>
</feature>
<evidence type="ECO:0000256" key="6">
    <source>
        <dbReference type="ARBA" id="ARBA00023125"/>
    </source>
</evidence>
<feature type="domain" description="CUT" evidence="16">
    <location>
        <begin position="928"/>
        <end position="1015"/>
    </location>
</feature>
<dbReference type="GO" id="GO:0000977">
    <property type="term" value="F:RNA polymerase II transcription regulatory region sequence-specific DNA binding"/>
    <property type="evidence" value="ECO:0007669"/>
    <property type="project" value="TreeGrafter"/>
</dbReference>
<feature type="coiled-coil region" evidence="13">
    <location>
        <begin position="243"/>
        <end position="469"/>
    </location>
</feature>
<feature type="region of interest" description="Disordered" evidence="14">
    <location>
        <begin position="1276"/>
        <end position="1304"/>
    </location>
</feature>
<dbReference type="Pfam" id="PF00046">
    <property type="entry name" value="Homeodomain"/>
    <property type="match status" value="1"/>
</dbReference>
<keyword evidence="17" id="KW-1185">Reference proteome</keyword>
<dbReference type="InterPro" id="IPR057476">
    <property type="entry name" value="Cux_N"/>
</dbReference>
<keyword evidence="9 10" id="KW-0539">Nucleus</keyword>
<dbReference type="PROSITE" id="PS50071">
    <property type="entry name" value="HOMEOBOX_2"/>
    <property type="match status" value="1"/>
</dbReference>
<evidence type="ECO:0000256" key="2">
    <source>
        <dbReference type="ARBA" id="ARBA00008190"/>
    </source>
</evidence>
<evidence type="ECO:0000256" key="14">
    <source>
        <dbReference type="SAM" id="MobiDB-lite"/>
    </source>
</evidence>
<keyword evidence="7 10" id="KW-0371">Homeobox</keyword>
<dbReference type="PROSITE" id="PS00027">
    <property type="entry name" value="HOMEOBOX_1"/>
    <property type="match status" value="1"/>
</dbReference>
<dbReference type="InterPro" id="IPR017970">
    <property type="entry name" value="Homeobox_CS"/>
</dbReference>
<keyword evidence="8 12" id="KW-0804">Transcription</keyword>
<dbReference type="SUPFAM" id="SSF46689">
    <property type="entry name" value="Homeodomain-like"/>
    <property type="match status" value="1"/>
</dbReference>
<keyword evidence="6 10" id="KW-0238">DNA-binding</keyword>
<feature type="domain" description="CUT" evidence="16">
    <location>
        <begin position="660"/>
        <end position="747"/>
    </location>
</feature>
<comment type="similarity">
    <text evidence="2 12">Belongs to the CUT homeobox family.</text>
</comment>
<evidence type="ECO:0000259" key="15">
    <source>
        <dbReference type="PROSITE" id="PS50071"/>
    </source>
</evidence>
<dbReference type="PANTHER" id="PTHR14043">
    <property type="entry name" value="CCAAT DISPLACEMENT PROTEIN-RELATED"/>
    <property type="match status" value="1"/>
</dbReference>
<dbReference type="CDD" id="cd00086">
    <property type="entry name" value="homeodomain"/>
    <property type="match status" value="1"/>
</dbReference>
<feature type="domain" description="Homeobox" evidence="15">
    <location>
        <begin position="1218"/>
        <end position="1278"/>
    </location>
</feature>
<evidence type="ECO:0000256" key="3">
    <source>
        <dbReference type="ARBA" id="ARBA00022737"/>
    </source>
</evidence>
<evidence type="ECO:0000256" key="10">
    <source>
        <dbReference type="PROSITE-ProRule" id="PRU00108"/>
    </source>
</evidence>
<evidence type="ECO:0000256" key="7">
    <source>
        <dbReference type="ARBA" id="ARBA00023155"/>
    </source>
</evidence>
<dbReference type="Gene3D" id="1.10.260.40">
    <property type="entry name" value="lambda repressor-like DNA-binding domains"/>
    <property type="match status" value="3"/>
</dbReference>
<protein>
    <recommendedName>
        <fullName evidence="12">Homeobox protein cut-like</fullName>
    </recommendedName>
</protein>
<dbReference type="SMART" id="SM00389">
    <property type="entry name" value="HOX"/>
    <property type="match status" value="1"/>
</dbReference>
<dbReference type="GO" id="GO:0005634">
    <property type="term" value="C:nucleus"/>
    <property type="evidence" value="ECO:0007669"/>
    <property type="project" value="UniProtKB-SubCell"/>
</dbReference>
<dbReference type="WBParaSite" id="sdigi.contig13.g1346.t1">
    <property type="protein sequence ID" value="sdigi.contig13.g1346.t1"/>
    <property type="gene ID" value="sdigi.contig13.g1346"/>
</dbReference>
<evidence type="ECO:0000256" key="11">
    <source>
        <dbReference type="RuleBase" id="RU000682"/>
    </source>
</evidence>
<keyword evidence="5 13" id="KW-0175">Coiled coil</keyword>
<evidence type="ECO:0000256" key="5">
    <source>
        <dbReference type="ARBA" id="ARBA00023054"/>
    </source>
</evidence>
<dbReference type="Pfam" id="PF25398">
    <property type="entry name" value="CUX1_N"/>
    <property type="match status" value="1"/>
</dbReference>
<dbReference type="InterPro" id="IPR010982">
    <property type="entry name" value="Lambda_DNA-bd_dom_sf"/>
</dbReference>
<evidence type="ECO:0000313" key="17">
    <source>
        <dbReference type="Proteomes" id="UP000887581"/>
    </source>
</evidence>
<feature type="compositionally biased region" description="Polar residues" evidence="14">
    <location>
        <begin position="1286"/>
        <end position="1300"/>
    </location>
</feature>
<feature type="domain" description="CUT" evidence="16">
    <location>
        <begin position="1086"/>
        <end position="1173"/>
    </location>
</feature>
<evidence type="ECO:0000256" key="4">
    <source>
        <dbReference type="ARBA" id="ARBA00023015"/>
    </source>
</evidence>
<dbReference type="InterPro" id="IPR001356">
    <property type="entry name" value="HD"/>
</dbReference>
<comment type="subcellular location">
    <subcellularLocation>
        <location evidence="1 10 11">Nucleus</location>
    </subcellularLocation>
</comment>